<proteinExistence type="predicted"/>
<evidence type="ECO:0000313" key="3">
    <source>
        <dbReference type="Proteomes" id="UP000236291"/>
    </source>
</evidence>
<dbReference type="InterPro" id="IPR012337">
    <property type="entry name" value="RNaseH-like_sf"/>
</dbReference>
<evidence type="ECO:0000259" key="1">
    <source>
        <dbReference type="Pfam" id="PF05699"/>
    </source>
</evidence>
<protein>
    <submittedName>
        <fullName evidence="2">HAT family dimerization domain containing protein</fullName>
    </submittedName>
</protein>
<organism evidence="2 3">
    <name type="scientific">Trifolium pratense</name>
    <name type="common">Red clover</name>
    <dbReference type="NCBI Taxonomy" id="57577"/>
    <lineage>
        <taxon>Eukaryota</taxon>
        <taxon>Viridiplantae</taxon>
        <taxon>Streptophyta</taxon>
        <taxon>Embryophyta</taxon>
        <taxon>Tracheophyta</taxon>
        <taxon>Spermatophyta</taxon>
        <taxon>Magnoliopsida</taxon>
        <taxon>eudicotyledons</taxon>
        <taxon>Gunneridae</taxon>
        <taxon>Pentapetalae</taxon>
        <taxon>rosids</taxon>
        <taxon>fabids</taxon>
        <taxon>Fabales</taxon>
        <taxon>Fabaceae</taxon>
        <taxon>Papilionoideae</taxon>
        <taxon>50 kb inversion clade</taxon>
        <taxon>NPAAA clade</taxon>
        <taxon>Hologalegina</taxon>
        <taxon>IRL clade</taxon>
        <taxon>Trifolieae</taxon>
        <taxon>Trifolium</taxon>
    </lineage>
</organism>
<dbReference type="Pfam" id="PF05699">
    <property type="entry name" value="Dimer_Tnp_hAT"/>
    <property type="match status" value="1"/>
</dbReference>
<dbReference type="InterPro" id="IPR008906">
    <property type="entry name" value="HATC_C_dom"/>
</dbReference>
<dbReference type="ExpressionAtlas" id="A0A2K3LSK6">
    <property type="expression patterns" value="baseline"/>
</dbReference>
<dbReference type="Proteomes" id="UP000236291">
    <property type="component" value="Unassembled WGS sequence"/>
</dbReference>
<dbReference type="SUPFAM" id="SSF53098">
    <property type="entry name" value="Ribonuclease H-like"/>
    <property type="match status" value="1"/>
</dbReference>
<dbReference type="EMBL" id="ASHM01040089">
    <property type="protein sequence ID" value="PNX81524.1"/>
    <property type="molecule type" value="Genomic_DNA"/>
</dbReference>
<reference evidence="2 3" key="1">
    <citation type="journal article" date="2014" name="Am. J. Bot.">
        <title>Genome assembly and annotation for red clover (Trifolium pratense; Fabaceae).</title>
        <authorList>
            <person name="Istvanek J."/>
            <person name="Jaros M."/>
            <person name="Krenek A."/>
            <person name="Repkova J."/>
        </authorList>
    </citation>
    <scope>NUCLEOTIDE SEQUENCE [LARGE SCALE GENOMIC DNA]</scope>
    <source>
        <strain evidence="3">cv. Tatra</strain>
        <tissue evidence="2">Young leaves</tissue>
    </source>
</reference>
<accession>A0A2K3LSK6</accession>
<evidence type="ECO:0000313" key="2">
    <source>
        <dbReference type="EMBL" id="PNX81524.1"/>
    </source>
</evidence>
<comment type="caution">
    <text evidence="2">The sequence shown here is derived from an EMBL/GenBank/DDBJ whole genome shotgun (WGS) entry which is preliminary data.</text>
</comment>
<name>A0A2K3LSK6_TRIPR</name>
<feature type="domain" description="HAT C-terminal dimerisation" evidence="1">
    <location>
        <begin position="11"/>
        <end position="70"/>
    </location>
</feature>
<dbReference type="AlphaFoldDB" id="A0A2K3LSK6"/>
<reference evidence="2 3" key="2">
    <citation type="journal article" date="2017" name="Front. Plant Sci.">
        <title>Gene Classification and Mining of Molecular Markers Useful in Red Clover (Trifolium pratense) Breeding.</title>
        <authorList>
            <person name="Istvanek J."/>
            <person name="Dluhosova J."/>
            <person name="Dluhos P."/>
            <person name="Patkova L."/>
            <person name="Nedelnik J."/>
            <person name="Repkova J."/>
        </authorList>
    </citation>
    <scope>NUCLEOTIDE SEQUENCE [LARGE SCALE GENOMIC DNA]</scope>
    <source>
        <strain evidence="3">cv. Tatra</strain>
        <tissue evidence="2">Young leaves</tissue>
    </source>
</reference>
<dbReference type="GO" id="GO:0046983">
    <property type="term" value="F:protein dimerization activity"/>
    <property type="evidence" value="ECO:0007669"/>
    <property type="project" value="InterPro"/>
</dbReference>
<dbReference type="STRING" id="57577.A0A2K3LSK6"/>
<sequence>MAIRAIGKKTPGAWWESYGDEYPELQKFAIRVLSLTCSSSGCERNLSAFEMVHTKRRNRLKQETMNDVFVMANAKLAKKQQFRRPPQELHLGDVSSADEWIVEENGTPNDDVNVIEDDIDDVPPLKEIEEYLKNLDGEEYGDDEEYEYHQFAD</sequence>
<gene>
    <name evidence="2" type="ORF">L195_g037545</name>
</gene>